<keyword evidence="2" id="KW-0812">Transmembrane</keyword>
<dbReference type="InParanoid" id="W3XJ97"/>
<keyword evidence="2" id="KW-0472">Membrane</keyword>
<dbReference type="PANTHER" id="PTHR42354">
    <property type="entry name" value="C2H2-TYPE DOMAIN-CONTAINING PROTEIN"/>
    <property type="match status" value="1"/>
</dbReference>
<keyword evidence="4" id="KW-1185">Reference proteome</keyword>
<name>W3XJ97_PESFW</name>
<feature type="compositionally biased region" description="Basic and acidic residues" evidence="1">
    <location>
        <begin position="44"/>
        <end position="57"/>
    </location>
</feature>
<feature type="transmembrane region" description="Helical" evidence="2">
    <location>
        <begin position="16"/>
        <end position="36"/>
    </location>
</feature>
<dbReference type="eggNOG" id="ENOG502SKVR">
    <property type="taxonomic scope" value="Eukaryota"/>
</dbReference>
<dbReference type="KEGG" id="pfy:PFICI_04115"/>
<keyword evidence="2" id="KW-1133">Transmembrane helix</keyword>
<evidence type="ECO:0000256" key="1">
    <source>
        <dbReference type="SAM" id="MobiDB-lite"/>
    </source>
</evidence>
<sequence>MNYANMIEEKNLKKTFIIATLCSTLVGTFTSSIGLWDRVKDRRQQKQRDTKQDDKIAKLQSQIDDAEKRNKEKEERIERLSNRGGDRDRDDLGWALERSGAAINREFDEGYARLGRRFAIGDTVTENRLQAQVIALQQTVINVLQDALYSGRQLDQYDMSKLMAASEAAKNGSLDALRQQKQRQLLAIEGPPQPQLYPPPKRSSTIIETDPLYCRYALDLQYVRNKPLATNFAPGGSCRCPECGVRLDVESDDFWEIDKRNVVTTEGGDRYRERREVIEEREFHLGQRFIVKCHTPDGEFACVLCSRHRDRDAICPTVKSLVNHVGRFHTVEELEREVDFAQHSRTLPMPKALPAAPPAPASPVLKERRTIEYAPAVRTRDDFEYDRQSNGRASVYS</sequence>
<feature type="compositionally biased region" description="Basic and acidic residues" evidence="1">
    <location>
        <begin position="65"/>
        <end position="91"/>
    </location>
</feature>
<reference evidence="4" key="1">
    <citation type="journal article" date="2015" name="BMC Genomics">
        <title>Genomic and transcriptomic analysis of the endophytic fungus Pestalotiopsis fici reveals its lifestyle and high potential for synthesis of natural products.</title>
        <authorList>
            <person name="Wang X."/>
            <person name="Zhang X."/>
            <person name="Liu L."/>
            <person name="Xiang M."/>
            <person name="Wang W."/>
            <person name="Sun X."/>
            <person name="Che Y."/>
            <person name="Guo L."/>
            <person name="Liu G."/>
            <person name="Guo L."/>
            <person name="Wang C."/>
            <person name="Yin W.B."/>
            <person name="Stadler M."/>
            <person name="Zhang X."/>
            <person name="Liu X."/>
        </authorList>
    </citation>
    <scope>NUCLEOTIDE SEQUENCE [LARGE SCALE GENOMIC DNA]</scope>
    <source>
        <strain evidence="4">W106-1 / CGMCC3.15140</strain>
    </source>
</reference>
<evidence type="ECO:0000313" key="3">
    <source>
        <dbReference type="EMBL" id="ETS86090.1"/>
    </source>
</evidence>
<gene>
    <name evidence="3" type="ORF">PFICI_04115</name>
</gene>
<proteinExistence type="predicted"/>
<dbReference type="GeneID" id="19269128"/>
<dbReference type="RefSeq" id="XP_007830887.1">
    <property type="nucleotide sequence ID" value="XM_007832696.1"/>
</dbReference>
<dbReference type="OMA" id="MNYASWI"/>
<accession>W3XJ97</accession>
<evidence type="ECO:0000256" key="2">
    <source>
        <dbReference type="SAM" id="Phobius"/>
    </source>
</evidence>
<dbReference type="PANTHER" id="PTHR42354:SF1">
    <property type="entry name" value="C2H2-TYPE DOMAIN-CONTAINING PROTEIN"/>
    <property type="match status" value="1"/>
</dbReference>
<dbReference type="AlphaFoldDB" id="W3XJ97"/>
<dbReference type="Proteomes" id="UP000030651">
    <property type="component" value="Unassembled WGS sequence"/>
</dbReference>
<dbReference type="STRING" id="1229662.W3XJ97"/>
<feature type="region of interest" description="Disordered" evidence="1">
    <location>
        <begin position="44"/>
        <end position="91"/>
    </location>
</feature>
<protein>
    <submittedName>
        <fullName evidence="3">Uncharacterized protein</fullName>
    </submittedName>
</protein>
<evidence type="ECO:0000313" key="4">
    <source>
        <dbReference type="Proteomes" id="UP000030651"/>
    </source>
</evidence>
<dbReference type="OrthoDB" id="5309037at2759"/>
<dbReference type="EMBL" id="KI912110">
    <property type="protein sequence ID" value="ETS86090.1"/>
    <property type="molecule type" value="Genomic_DNA"/>
</dbReference>
<organism evidence="3 4">
    <name type="scientific">Pestalotiopsis fici (strain W106-1 / CGMCC3.15140)</name>
    <dbReference type="NCBI Taxonomy" id="1229662"/>
    <lineage>
        <taxon>Eukaryota</taxon>
        <taxon>Fungi</taxon>
        <taxon>Dikarya</taxon>
        <taxon>Ascomycota</taxon>
        <taxon>Pezizomycotina</taxon>
        <taxon>Sordariomycetes</taxon>
        <taxon>Xylariomycetidae</taxon>
        <taxon>Amphisphaeriales</taxon>
        <taxon>Sporocadaceae</taxon>
        <taxon>Pestalotiopsis</taxon>
    </lineage>
</organism>
<dbReference type="HOGENOM" id="CLU_033933_0_0_1"/>